<reference evidence="12 13" key="1">
    <citation type="submission" date="2014-12" db="EMBL/GenBank/DDBJ databases">
        <authorList>
            <person name="Neuveglise Cecile"/>
        </authorList>
    </citation>
    <scope>NUCLEOTIDE SEQUENCE [LARGE SCALE GENOMIC DNA]</scope>
    <source>
        <strain evidence="12 13">CBS 12615</strain>
    </source>
</reference>
<dbReference type="GeneID" id="34684039"/>
<dbReference type="CDD" id="cd09280">
    <property type="entry name" value="RNase_HI_eukaryote_like"/>
    <property type="match status" value="1"/>
</dbReference>
<feature type="compositionally biased region" description="Low complexity" evidence="10">
    <location>
        <begin position="118"/>
        <end position="139"/>
    </location>
</feature>
<evidence type="ECO:0000256" key="10">
    <source>
        <dbReference type="SAM" id="MobiDB-lite"/>
    </source>
</evidence>
<feature type="compositionally biased region" description="Basic and acidic residues" evidence="10">
    <location>
        <begin position="108"/>
        <end position="117"/>
    </location>
</feature>
<keyword evidence="6" id="KW-0479">Metal-binding</keyword>
<evidence type="ECO:0000256" key="1">
    <source>
        <dbReference type="ARBA" id="ARBA00000077"/>
    </source>
</evidence>
<dbReference type="Pfam" id="PF01693">
    <property type="entry name" value="Cauli_VI"/>
    <property type="match status" value="2"/>
</dbReference>
<dbReference type="InterPro" id="IPR036397">
    <property type="entry name" value="RNaseH_sf"/>
</dbReference>
<evidence type="ECO:0000256" key="7">
    <source>
        <dbReference type="ARBA" id="ARBA00022759"/>
    </source>
</evidence>
<name>A0A0C7MYM5_9SACH</name>
<dbReference type="Pfam" id="PF00075">
    <property type="entry name" value="RNase_H"/>
    <property type="match status" value="1"/>
</dbReference>
<feature type="domain" description="RNase H type-1" evidence="11">
    <location>
        <begin position="219"/>
        <end position="380"/>
    </location>
</feature>
<feature type="compositionally biased region" description="Low complexity" evidence="10">
    <location>
        <begin position="55"/>
        <end position="69"/>
    </location>
</feature>
<dbReference type="EC" id="3.1.26.4" evidence="4"/>
<dbReference type="SUPFAM" id="SSF55658">
    <property type="entry name" value="L9 N-domain-like"/>
    <property type="match status" value="2"/>
</dbReference>
<feature type="region of interest" description="Disordered" evidence="10">
    <location>
        <begin position="86"/>
        <end position="141"/>
    </location>
</feature>
<dbReference type="GO" id="GO:0003676">
    <property type="term" value="F:nucleic acid binding"/>
    <property type="evidence" value="ECO:0007669"/>
    <property type="project" value="InterPro"/>
</dbReference>
<dbReference type="FunFam" id="3.40.970.10:FF:000001">
    <property type="entry name" value="Ribonuclease H1"/>
    <property type="match status" value="1"/>
</dbReference>
<dbReference type="Proteomes" id="UP000054304">
    <property type="component" value="Unassembled WGS sequence"/>
</dbReference>
<dbReference type="OrthoDB" id="407198at2759"/>
<dbReference type="Gene3D" id="3.40.970.10">
    <property type="entry name" value="Ribonuclease H1, N-terminal domain"/>
    <property type="match status" value="2"/>
</dbReference>
<feature type="compositionally biased region" description="Polar residues" evidence="10">
    <location>
        <begin position="94"/>
        <end position="107"/>
    </location>
</feature>
<dbReference type="PROSITE" id="PS50879">
    <property type="entry name" value="RNASE_H_1"/>
    <property type="match status" value="1"/>
</dbReference>
<comment type="similarity">
    <text evidence="3">Belongs to the RNase H family.</text>
</comment>
<dbReference type="InterPro" id="IPR012337">
    <property type="entry name" value="RNaseH-like_sf"/>
</dbReference>
<sequence length="382" mass="41871">MARGGFYAVQNGRSNGVFNNWDDCKSQVSGYSGAVYKKFDTFAEAQAYSGGGSSSSGYGSRSTSYRNYGEPQRRAASNFAFKTSETKVSKPPYSGQNRFNTDSSSRNARADYSDYGRRAVPSSSVSSVSSRSSGARSGSKNYYAVKSSSPQVKDAVFASWDECKRYVSGNGGLSFKKFGSANDAQDFIKGVSSNDYKLIGMEESSFIEHYRRKSPQNESVQRRNVYCDGSALGNGSFGSRAGYGVYFEGDSTKNISEPLNQGASTNNRAEIQAVSSALDEIWADLSKRNSAVNYQIKTDSEYVSKLLNDRYMGYNSEKINSLPNRDLIEPLIEKYAKVKTFYQVNQDTFGDVPFKIDWVKGHAGEAGNEIADELARNGASRA</sequence>
<dbReference type="AlphaFoldDB" id="A0A0C7MYM5"/>
<organism evidence="12 13">
    <name type="scientific">Lachancea lanzarotensis</name>
    <dbReference type="NCBI Taxonomy" id="1245769"/>
    <lineage>
        <taxon>Eukaryota</taxon>
        <taxon>Fungi</taxon>
        <taxon>Dikarya</taxon>
        <taxon>Ascomycota</taxon>
        <taxon>Saccharomycotina</taxon>
        <taxon>Saccharomycetes</taxon>
        <taxon>Saccharomycetales</taxon>
        <taxon>Saccharomycetaceae</taxon>
        <taxon>Lachancea</taxon>
    </lineage>
</organism>
<evidence type="ECO:0000256" key="5">
    <source>
        <dbReference type="ARBA" id="ARBA00022722"/>
    </source>
</evidence>
<accession>A0A0C7MYM5</accession>
<keyword evidence="7" id="KW-0255">Endonuclease</keyword>
<keyword evidence="8" id="KW-0378">Hydrolase</keyword>
<keyword evidence="9" id="KW-0460">Magnesium</keyword>
<evidence type="ECO:0000256" key="2">
    <source>
        <dbReference type="ARBA" id="ARBA00001946"/>
    </source>
</evidence>
<dbReference type="SUPFAM" id="SSF53098">
    <property type="entry name" value="Ribonuclease H-like"/>
    <property type="match status" value="1"/>
</dbReference>
<evidence type="ECO:0000256" key="4">
    <source>
        <dbReference type="ARBA" id="ARBA00012180"/>
    </source>
</evidence>
<comment type="catalytic activity">
    <reaction evidence="1">
        <text>Endonucleolytic cleavage to 5'-phosphomonoester.</text>
        <dbReference type="EC" id="3.1.26.4"/>
    </reaction>
</comment>
<dbReference type="InterPro" id="IPR017067">
    <property type="entry name" value="RNase_H1_euk"/>
</dbReference>
<keyword evidence="13" id="KW-1185">Reference proteome</keyword>
<keyword evidence="5" id="KW-0540">Nuclease</keyword>
<dbReference type="GO" id="GO:0000287">
    <property type="term" value="F:magnesium ion binding"/>
    <property type="evidence" value="ECO:0007669"/>
    <property type="project" value="InterPro"/>
</dbReference>
<dbReference type="InterPro" id="IPR002156">
    <property type="entry name" value="RNaseH_domain"/>
</dbReference>
<dbReference type="RefSeq" id="XP_022626879.1">
    <property type="nucleotide sequence ID" value="XM_022774819.1"/>
</dbReference>
<proteinExistence type="inferred from homology"/>
<evidence type="ECO:0000313" key="12">
    <source>
        <dbReference type="EMBL" id="CEP60637.1"/>
    </source>
</evidence>
<dbReference type="Gene3D" id="3.30.420.10">
    <property type="entry name" value="Ribonuclease H-like superfamily/Ribonuclease H"/>
    <property type="match status" value="1"/>
</dbReference>
<feature type="region of interest" description="Disordered" evidence="10">
    <location>
        <begin position="48"/>
        <end position="71"/>
    </location>
</feature>
<evidence type="ECO:0000313" key="13">
    <source>
        <dbReference type="Proteomes" id="UP000054304"/>
    </source>
</evidence>
<dbReference type="GO" id="GO:0004523">
    <property type="term" value="F:RNA-DNA hybrid ribonuclease activity"/>
    <property type="evidence" value="ECO:0007669"/>
    <property type="project" value="UniProtKB-EC"/>
</dbReference>
<dbReference type="PANTHER" id="PTHR10642:SF26">
    <property type="entry name" value="RIBONUCLEASE H1"/>
    <property type="match status" value="1"/>
</dbReference>
<dbReference type="InterPro" id="IPR011320">
    <property type="entry name" value="RNase_H1_N"/>
</dbReference>
<dbReference type="GO" id="GO:0043137">
    <property type="term" value="P:DNA replication, removal of RNA primer"/>
    <property type="evidence" value="ECO:0007669"/>
    <property type="project" value="TreeGrafter"/>
</dbReference>
<dbReference type="PIRSF" id="PIRSF036852">
    <property type="entry name" value="Ribonuclease_H1_euk"/>
    <property type="match status" value="1"/>
</dbReference>
<evidence type="ECO:0000256" key="3">
    <source>
        <dbReference type="ARBA" id="ARBA00005300"/>
    </source>
</evidence>
<evidence type="ECO:0000259" key="11">
    <source>
        <dbReference type="PROSITE" id="PS50879"/>
    </source>
</evidence>
<dbReference type="STRING" id="1245769.A0A0C7MYM5"/>
<dbReference type="PANTHER" id="PTHR10642">
    <property type="entry name" value="RIBONUCLEASE H1"/>
    <property type="match status" value="1"/>
</dbReference>
<dbReference type="InterPro" id="IPR050092">
    <property type="entry name" value="RNase_H"/>
</dbReference>
<evidence type="ECO:0000256" key="6">
    <source>
        <dbReference type="ARBA" id="ARBA00022723"/>
    </source>
</evidence>
<dbReference type="InterPro" id="IPR037056">
    <property type="entry name" value="RNase_H1_N_sf"/>
</dbReference>
<dbReference type="HOGENOM" id="CLU_030894_0_0_1"/>
<protein>
    <recommendedName>
        <fullName evidence="4">ribonuclease H</fullName>
        <ecNumber evidence="4">3.1.26.4</ecNumber>
    </recommendedName>
</protein>
<dbReference type="InterPro" id="IPR009027">
    <property type="entry name" value="Ribosomal_bL9/RNase_H1_N"/>
</dbReference>
<dbReference type="EMBL" id="LN736360">
    <property type="protein sequence ID" value="CEP60637.1"/>
    <property type="molecule type" value="Genomic_DNA"/>
</dbReference>
<evidence type="ECO:0000256" key="8">
    <source>
        <dbReference type="ARBA" id="ARBA00022801"/>
    </source>
</evidence>
<gene>
    <name evidence="12" type="ORF">LALA0_S01e15522g</name>
</gene>
<evidence type="ECO:0000256" key="9">
    <source>
        <dbReference type="ARBA" id="ARBA00022842"/>
    </source>
</evidence>
<comment type="cofactor">
    <cofactor evidence="2">
        <name>Mg(2+)</name>
        <dbReference type="ChEBI" id="CHEBI:18420"/>
    </cofactor>
</comment>